<reference evidence="2 3" key="1">
    <citation type="submission" date="2019-10" db="EMBL/GenBank/DDBJ databases">
        <authorList>
            <person name="Wang R."/>
        </authorList>
    </citation>
    <scope>NUCLEOTIDE SEQUENCE [LARGE SCALE GENOMIC DNA]</scope>
    <source>
        <strain evidence="2 3">ATCC 19377</strain>
    </source>
</reference>
<name>A0A5P9XU24_ACITH</name>
<feature type="region of interest" description="Disordered" evidence="1">
    <location>
        <begin position="1"/>
        <end position="53"/>
    </location>
</feature>
<dbReference type="KEGG" id="atx:GCD22_03229"/>
<protein>
    <submittedName>
        <fullName evidence="2">Uncharacterized protein</fullName>
    </submittedName>
</protein>
<dbReference type="Proteomes" id="UP000363590">
    <property type="component" value="Chromosome"/>
</dbReference>
<gene>
    <name evidence="2" type="ORF">GCD22_03229</name>
</gene>
<organism evidence="2 3">
    <name type="scientific">Acidithiobacillus thiooxidans ATCC 19377</name>
    <dbReference type="NCBI Taxonomy" id="637390"/>
    <lineage>
        <taxon>Bacteria</taxon>
        <taxon>Pseudomonadati</taxon>
        <taxon>Pseudomonadota</taxon>
        <taxon>Acidithiobacillia</taxon>
        <taxon>Acidithiobacillales</taxon>
        <taxon>Acidithiobacillaceae</taxon>
        <taxon>Acidithiobacillus</taxon>
    </lineage>
</organism>
<dbReference type="AlphaFoldDB" id="A0A5P9XU24"/>
<sequence length="53" mass="5528">MSASIVASAPTAGKAKPLKQTAQARLDMGAGTDKKKRRENPGASRCKTAAITW</sequence>
<proteinExistence type="predicted"/>
<dbReference type="EMBL" id="CP045571">
    <property type="protein sequence ID" value="QFX97322.1"/>
    <property type="molecule type" value="Genomic_DNA"/>
</dbReference>
<evidence type="ECO:0000313" key="2">
    <source>
        <dbReference type="EMBL" id="QFX97322.1"/>
    </source>
</evidence>
<evidence type="ECO:0000313" key="3">
    <source>
        <dbReference type="Proteomes" id="UP000363590"/>
    </source>
</evidence>
<evidence type="ECO:0000256" key="1">
    <source>
        <dbReference type="SAM" id="MobiDB-lite"/>
    </source>
</evidence>
<accession>A0A5P9XU24</accession>